<accession>A0A816AG43</accession>
<proteinExistence type="predicted"/>
<dbReference type="Proteomes" id="UP000682733">
    <property type="component" value="Unassembled WGS sequence"/>
</dbReference>
<evidence type="ECO:0000256" key="2">
    <source>
        <dbReference type="SAM" id="MobiDB-lite"/>
    </source>
</evidence>
<organism evidence="4 7">
    <name type="scientific">Didymodactylos carnosus</name>
    <dbReference type="NCBI Taxonomy" id="1234261"/>
    <lineage>
        <taxon>Eukaryota</taxon>
        <taxon>Metazoa</taxon>
        <taxon>Spiralia</taxon>
        <taxon>Gnathifera</taxon>
        <taxon>Rotifera</taxon>
        <taxon>Eurotatoria</taxon>
        <taxon>Bdelloidea</taxon>
        <taxon>Philodinida</taxon>
        <taxon>Philodinidae</taxon>
        <taxon>Didymodactylos</taxon>
    </lineage>
</organism>
<keyword evidence="1" id="KW-0175">Coiled coil</keyword>
<evidence type="ECO:0000256" key="1">
    <source>
        <dbReference type="SAM" id="Coils"/>
    </source>
</evidence>
<name>A0A816AG43_9BILA</name>
<evidence type="ECO:0000313" key="6">
    <source>
        <dbReference type="EMBL" id="CAF4472541.1"/>
    </source>
</evidence>
<feature type="non-terminal residue" evidence="4">
    <location>
        <position position="1"/>
    </location>
</feature>
<gene>
    <name evidence="4" type="ORF">GPM918_LOCUS42178</name>
    <name evidence="3" type="ORF">OVA965_LOCUS19806</name>
    <name evidence="6" type="ORF">SRO942_LOCUS43371</name>
    <name evidence="5" type="ORF">TMI583_LOCUS19982</name>
</gene>
<protein>
    <submittedName>
        <fullName evidence="4">Uncharacterized protein</fullName>
    </submittedName>
</protein>
<evidence type="ECO:0000313" key="3">
    <source>
        <dbReference type="EMBL" id="CAF1112063.1"/>
    </source>
</evidence>
<dbReference type="EMBL" id="CAJOBA010013674">
    <property type="protein sequence ID" value="CAF3880386.1"/>
    <property type="molecule type" value="Genomic_DNA"/>
</dbReference>
<evidence type="ECO:0000313" key="7">
    <source>
        <dbReference type="Proteomes" id="UP000663829"/>
    </source>
</evidence>
<feature type="region of interest" description="Disordered" evidence="2">
    <location>
        <begin position="1"/>
        <end position="30"/>
    </location>
</feature>
<dbReference type="Proteomes" id="UP000677228">
    <property type="component" value="Unassembled WGS sequence"/>
</dbReference>
<dbReference type="EMBL" id="CAJOBC010101240">
    <property type="protein sequence ID" value="CAF4472541.1"/>
    <property type="molecule type" value="Genomic_DNA"/>
</dbReference>
<keyword evidence="7" id="KW-1185">Reference proteome</keyword>
<dbReference type="Proteomes" id="UP000663829">
    <property type="component" value="Unassembled WGS sequence"/>
</dbReference>
<dbReference type="EMBL" id="CAJNOQ010034919">
    <property type="protein sequence ID" value="CAF1597220.1"/>
    <property type="molecule type" value="Genomic_DNA"/>
</dbReference>
<reference evidence="4" key="1">
    <citation type="submission" date="2021-02" db="EMBL/GenBank/DDBJ databases">
        <authorList>
            <person name="Nowell W R."/>
        </authorList>
    </citation>
    <scope>NUCLEOTIDE SEQUENCE</scope>
</reference>
<dbReference type="EMBL" id="CAJNOK010010313">
    <property type="protein sequence ID" value="CAF1112063.1"/>
    <property type="molecule type" value="Genomic_DNA"/>
</dbReference>
<evidence type="ECO:0000313" key="4">
    <source>
        <dbReference type="EMBL" id="CAF1597220.1"/>
    </source>
</evidence>
<dbReference type="Proteomes" id="UP000681722">
    <property type="component" value="Unassembled WGS sequence"/>
</dbReference>
<dbReference type="AlphaFoldDB" id="A0A816AG43"/>
<sequence length="230" mass="25788">IERQGMMYRGKKTVQPGGGNPQVGGQNTTKTRPMTRQQMVAFGYVFLDPFLDDDTRVIDAIVNSRKLEKAAAAQLDKAKKLDQTLVDGVKTLLETTSLSSSIPNTDGISQCMAMTTAQIVKDKKIFVDNDEVRTVLNKEVTGLTFDLNSLREETNRATKKFQTSIDAACVKINKDFKTCRTALTDENRQQYQQSIKTLMDQMKDLHKNLEAHNAKRLNGIGEDMKHDATR</sequence>
<comment type="caution">
    <text evidence="4">The sequence shown here is derived from an EMBL/GenBank/DDBJ whole genome shotgun (WGS) entry which is preliminary data.</text>
</comment>
<evidence type="ECO:0000313" key="5">
    <source>
        <dbReference type="EMBL" id="CAF3880386.1"/>
    </source>
</evidence>
<feature type="coiled-coil region" evidence="1">
    <location>
        <begin position="188"/>
        <end position="215"/>
    </location>
</feature>